<gene>
    <name evidence="1" type="ORF">UFOVP558_10</name>
</gene>
<organism evidence="1">
    <name type="scientific">uncultured Caudovirales phage</name>
    <dbReference type="NCBI Taxonomy" id="2100421"/>
    <lineage>
        <taxon>Viruses</taxon>
        <taxon>Duplodnaviria</taxon>
        <taxon>Heunggongvirae</taxon>
        <taxon>Uroviricota</taxon>
        <taxon>Caudoviricetes</taxon>
        <taxon>Peduoviridae</taxon>
        <taxon>Maltschvirus</taxon>
        <taxon>Maltschvirus maltsch</taxon>
    </lineage>
</organism>
<evidence type="ECO:0000313" key="1">
    <source>
        <dbReference type="EMBL" id="CAB4149581.1"/>
    </source>
</evidence>
<proteinExistence type="predicted"/>
<reference evidence="1" key="1">
    <citation type="submission" date="2020-04" db="EMBL/GenBank/DDBJ databases">
        <authorList>
            <person name="Chiriac C."/>
            <person name="Salcher M."/>
            <person name="Ghai R."/>
            <person name="Kavagutti S V."/>
        </authorList>
    </citation>
    <scope>NUCLEOTIDE SEQUENCE</scope>
</reference>
<accession>A0A6J5MUA0</accession>
<name>A0A6J5MUA0_9CAUD</name>
<dbReference type="EMBL" id="LR796527">
    <property type="protein sequence ID" value="CAB4149581.1"/>
    <property type="molecule type" value="Genomic_DNA"/>
</dbReference>
<protein>
    <submittedName>
        <fullName evidence="1">Uncharacterized protein</fullName>
    </submittedName>
</protein>
<sequence length="132" mass="13597">MKFLFAFALLFAGPAFADVYSVDSQVKVGSIGIGSSATTSAAITLKGYALTAIKIPAAFTGTTITFTACDTVDGTYVPLKVTTSGTALSYTVAASGYYAIDPTPFYGIPFLKIVSGSTEAAARTIVYSVKGF</sequence>